<comment type="similarity">
    <text evidence="2">Belongs to the glycosyl hydrolase 100 family.</text>
</comment>
<dbReference type="GO" id="GO:0004575">
    <property type="term" value="F:sucrose alpha-glucosidase activity"/>
    <property type="evidence" value="ECO:0007669"/>
    <property type="project" value="TreeGrafter"/>
</dbReference>
<dbReference type="Gene3D" id="1.50.10.10">
    <property type="match status" value="1"/>
</dbReference>
<evidence type="ECO:0000256" key="1">
    <source>
        <dbReference type="ARBA" id="ARBA00000094"/>
    </source>
</evidence>
<protein>
    <recommendedName>
        <fullName evidence="3">beta-fructofuranosidase</fullName>
        <ecNumber evidence="3">3.2.1.26</ecNumber>
    </recommendedName>
</protein>
<dbReference type="InterPro" id="IPR024746">
    <property type="entry name" value="Glyco_hydro_100"/>
</dbReference>
<evidence type="ECO:0000256" key="6">
    <source>
        <dbReference type="ARBA" id="ARBA00023295"/>
    </source>
</evidence>
<dbReference type="AlphaFoldDB" id="B4VHF2"/>
<keyword evidence="5" id="KW-0119">Carbohydrate metabolism</keyword>
<evidence type="ECO:0000256" key="2">
    <source>
        <dbReference type="ARBA" id="ARBA00007671"/>
    </source>
</evidence>
<dbReference type="HOGENOM" id="CLU_020846_1_0_3"/>
<dbReference type="STRING" id="118168.MC7420_7297"/>
<comment type="catalytic activity">
    <reaction evidence="1">
        <text>Hydrolysis of terminal non-reducing beta-D-fructofuranoside residues in beta-D-fructofuranosides.</text>
        <dbReference type="EC" id="3.2.1.26"/>
    </reaction>
</comment>
<dbReference type="InterPro" id="IPR008928">
    <property type="entry name" value="6-hairpin_glycosidase_sf"/>
</dbReference>
<name>B4VHF2_9CYAN</name>
<dbReference type="PANTHER" id="PTHR31916">
    <property type="match status" value="1"/>
</dbReference>
<dbReference type="SUPFAM" id="SSF48208">
    <property type="entry name" value="Six-hairpin glycosidases"/>
    <property type="match status" value="1"/>
</dbReference>
<keyword evidence="4" id="KW-0378">Hydrolase</keyword>
<dbReference type="EC" id="3.2.1.26" evidence="3"/>
<keyword evidence="8" id="KW-1185">Reference proteome</keyword>
<reference evidence="7 8" key="1">
    <citation type="submission" date="2008-07" db="EMBL/GenBank/DDBJ databases">
        <authorList>
            <person name="Tandeau de Marsac N."/>
            <person name="Ferriera S."/>
            <person name="Johnson J."/>
            <person name="Kravitz S."/>
            <person name="Beeson K."/>
            <person name="Sutton G."/>
            <person name="Rogers Y.-H."/>
            <person name="Friedman R."/>
            <person name="Frazier M."/>
            <person name="Venter J.C."/>
        </authorList>
    </citation>
    <scope>NUCLEOTIDE SEQUENCE [LARGE SCALE GENOMIC DNA]</scope>
    <source>
        <strain evidence="7 8">PCC 7420</strain>
    </source>
</reference>
<evidence type="ECO:0000313" key="7">
    <source>
        <dbReference type="EMBL" id="EDX78644.1"/>
    </source>
</evidence>
<dbReference type="GO" id="GO:0033926">
    <property type="term" value="F:endo-alpha-N-acetylgalactosaminidase activity"/>
    <property type="evidence" value="ECO:0007669"/>
    <property type="project" value="InterPro"/>
</dbReference>
<dbReference type="eggNOG" id="COG3408">
    <property type="taxonomic scope" value="Bacteria"/>
</dbReference>
<proteinExistence type="inferred from homology"/>
<evidence type="ECO:0000313" key="8">
    <source>
        <dbReference type="Proteomes" id="UP000003835"/>
    </source>
</evidence>
<sequence>MVKAAQERLKLSIMSYQQQPVGTVASKEPAPKEEQLNYGHCFVRDFIPSGLAFLMQGERAIVRNFLEFTLGLQSDKLQTKDGEGLFAQVRKTWQGKELLIDGIRLGEGLMPASFEVTSSQNIEPDFGQRAIGRVTPVDSGLWWIILLRAYEKACQIANRPDESIVHRLEFQRGIQLILDICLSQRFDMTPTLLVPEAAFMIDRRMAVYGHPLEIQALFHQALYAARYELLQNESYIHKREIDTRLELLTNYIRERYWLDPKRLRAIYRYQTEEFGETALNKFNIYEMSVPDWVLPWLDRKGGYLAGNLGVGWIDFRFFTQGNLLAIISGLATPEQSQSIMNLIEIQWSKLIGNMPMKLCYPAVVGRDWETVTGCDPKNIPWSYHNGGSWPVLLWSLTAAAIKTQRVELAKKAIETAEEYLLDDEWPEYYDGEMGETIGREARLYQTWTIAGYLVANYLIQNPEHLNLMCFNDNPQAIMD</sequence>
<organism evidence="7 8">
    <name type="scientific">Coleofasciculus chthonoplastes PCC 7420</name>
    <dbReference type="NCBI Taxonomy" id="118168"/>
    <lineage>
        <taxon>Bacteria</taxon>
        <taxon>Bacillati</taxon>
        <taxon>Cyanobacteriota</taxon>
        <taxon>Cyanophyceae</taxon>
        <taxon>Coleofasciculales</taxon>
        <taxon>Coleofasciculaceae</taxon>
        <taxon>Coleofasciculus</taxon>
    </lineage>
</organism>
<accession>B4VHF2</accession>
<dbReference type="Proteomes" id="UP000003835">
    <property type="component" value="Unassembled WGS sequence"/>
</dbReference>
<dbReference type="EMBL" id="DS989841">
    <property type="protein sequence ID" value="EDX78644.1"/>
    <property type="molecule type" value="Genomic_DNA"/>
</dbReference>
<gene>
    <name evidence="7" type="ORF">MC7420_7297</name>
</gene>
<dbReference type="GO" id="GO:0005987">
    <property type="term" value="P:sucrose catabolic process"/>
    <property type="evidence" value="ECO:0007669"/>
    <property type="project" value="TreeGrafter"/>
</dbReference>
<evidence type="ECO:0000256" key="4">
    <source>
        <dbReference type="ARBA" id="ARBA00022801"/>
    </source>
</evidence>
<dbReference type="InterPro" id="IPR012341">
    <property type="entry name" value="6hp_glycosidase-like_sf"/>
</dbReference>
<keyword evidence="6" id="KW-0326">Glycosidase</keyword>
<evidence type="ECO:0000256" key="3">
    <source>
        <dbReference type="ARBA" id="ARBA00012758"/>
    </source>
</evidence>
<dbReference type="PANTHER" id="PTHR31916:SF28">
    <property type="entry name" value="NEUTRAL_ALKALINE INVERTASE 3, CHLOROPLASTIC"/>
    <property type="match status" value="1"/>
</dbReference>
<dbReference type="Pfam" id="PF12899">
    <property type="entry name" value="Glyco_hydro_100"/>
    <property type="match status" value="1"/>
</dbReference>
<evidence type="ECO:0000256" key="5">
    <source>
        <dbReference type="ARBA" id="ARBA00023277"/>
    </source>
</evidence>